<dbReference type="SUPFAM" id="SSF46785">
    <property type="entry name" value="Winged helix' DNA-binding domain"/>
    <property type="match status" value="1"/>
</dbReference>
<sequence length="302" mass="33642">MSTIGYQHLRPLAIFVRVVDEGSFASAARSLKSSRSRVSEQITQLEDDLGVRLLHRSTRKLSLTEEGRRVYDKVRALPRLLEETIEIATQEKPSGRVSITATHDVGVSQLLPALESFRARYPDVELDIILSDERLDLVAEGIDMGIRIGLPRDDSLIGRVLYEDRFGLYASRTYLAAHGTPADVQALSRHRWVCLSNVSPGGVHRLFRGKELITITSAHYELCNSPHMVIAMAMAGMGLAQMFPSTIRKEVAAGQLVPILPELTGETMIFSLVYPSRKHLPLRTRALIDHLLAARLFDAPRV</sequence>
<feature type="domain" description="HTH lysR-type" evidence="5">
    <location>
        <begin position="12"/>
        <end position="64"/>
    </location>
</feature>
<dbReference type="AlphaFoldDB" id="A0A1I4ZMK1"/>
<dbReference type="PANTHER" id="PTHR30537:SF5">
    <property type="entry name" value="HTH-TYPE TRANSCRIPTIONAL ACTIVATOR TTDR-RELATED"/>
    <property type="match status" value="1"/>
</dbReference>
<dbReference type="GO" id="GO:0003677">
    <property type="term" value="F:DNA binding"/>
    <property type="evidence" value="ECO:0007669"/>
    <property type="project" value="UniProtKB-KW"/>
</dbReference>
<dbReference type="InterPro" id="IPR036388">
    <property type="entry name" value="WH-like_DNA-bd_sf"/>
</dbReference>
<dbReference type="FunFam" id="1.10.10.10:FF:000001">
    <property type="entry name" value="LysR family transcriptional regulator"/>
    <property type="match status" value="1"/>
</dbReference>
<dbReference type="InterPro" id="IPR058163">
    <property type="entry name" value="LysR-type_TF_proteobact-type"/>
</dbReference>
<organism evidence="6 7">
    <name type="scientific">Cohaesibacter marisflavi</name>
    <dbReference type="NCBI Taxonomy" id="655353"/>
    <lineage>
        <taxon>Bacteria</taxon>
        <taxon>Pseudomonadati</taxon>
        <taxon>Pseudomonadota</taxon>
        <taxon>Alphaproteobacteria</taxon>
        <taxon>Hyphomicrobiales</taxon>
        <taxon>Cohaesibacteraceae</taxon>
    </lineage>
</organism>
<dbReference type="Pfam" id="PF00126">
    <property type="entry name" value="HTH_1"/>
    <property type="match status" value="1"/>
</dbReference>
<evidence type="ECO:0000256" key="1">
    <source>
        <dbReference type="ARBA" id="ARBA00009437"/>
    </source>
</evidence>
<dbReference type="Gene3D" id="3.40.190.290">
    <property type="match status" value="1"/>
</dbReference>
<dbReference type="InterPro" id="IPR005119">
    <property type="entry name" value="LysR_subst-bd"/>
</dbReference>
<gene>
    <name evidence="6" type="ORF">SAMN04488056_101150</name>
</gene>
<evidence type="ECO:0000313" key="7">
    <source>
        <dbReference type="Proteomes" id="UP000199236"/>
    </source>
</evidence>
<proteinExistence type="inferred from homology"/>
<dbReference type="PROSITE" id="PS50931">
    <property type="entry name" value="HTH_LYSR"/>
    <property type="match status" value="1"/>
</dbReference>
<keyword evidence="4" id="KW-0804">Transcription</keyword>
<dbReference type="InterPro" id="IPR036390">
    <property type="entry name" value="WH_DNA-bd_sf"/>
</dbReference>
<dbReference type="InterPro" id="IPR000847">
    <property type="entry name" value="LysR_HTH_N"/>
</dbReference>
<evidence type="ECO:0000256" key="3">
    <source>
        <dbReference type="ARBA" id="ARBA00023125"/>
    </source>
</evidence>
<dbReference type="RefSeq" id="WP_090067854.1">
    <property type="nucleotide sequence ID" value="NZ_FOVR01000001.1"/>
</dbReference>
<dbReference type="SUPFAM" id="SSF53850">
    <property type="entry name" value="Periplasmic binding protein-like II"/>
    <property type="match status" value="1"/>
</dbReference>
<keyword evidence="3" id="KW-0238">DNA-binding</keyword>
<comment type="similarity">
    <text evidence="1">Belongs to the LysR transcriptional regulatory family.</text>
</comment>
<dbReference type="STRING" id="655353.SAMN04488056_101150"/>
<protein>
    <submittedName>
        <fullName evidence="6">Transcriptional regulator, LysR family</fullName>
    </submittedName>
</protein>
<dbReference type="Proteomes" id="UP000199236">
    <property type="component" value="Unassembled WGS sequence"/>
</dbReference>
<keyword evidence="2" id="KW-0805">Transcription regulation</keyword>
<dbReference type="CDD" id="cd08422">
    <property type="entry name" value="PBP2_CrgA_like"/>
    <property type="match status" value="1"/>
</dbReference>
<dbReference type="OrthoDB" id="9786526at2"/>
<dbReference type="Pfam" id="PF03466">
    <property type="entry name" value="LysR_substrate"/>
    <property type="match status" value="1"/>
</dbReference>
<dbReference type="GO" id="GO:0003700">
    <property type="term" value="F:DNA-binding transcription factor activity"/>
    <property type="evidence" value="ECO:0007669"/>
    <property type="project" value="InterPro"/>
</dbReference>
<name>A0A1I4ZMK1_9HYPH</name>
<evidence type="ECO:0000256" key="4">
    <source>
        <dbReference type="ARBA" id="ARBA00023163"/>
    </source>
</evidence>
<evidence type="ECO:0000256" key="2">
    <source>
        <dbReference type="ARBA" id="ARBA00023015"/>
    </source>
</evidence>
<evidence type="ECO:0000259" key="5">
    <source>
        <dbReference type="PROSITE" id="PS50931"/>
    </source>
</evidence>
<keyword evidence="7" id="KW-1185">Reference proteome</keyword>
<dbReference type="EMBL" id="FOVR01000001">
    <property type="protein sequence ID" value="SFN51501.1"/>
    <property type="molecule type" value="Genomic_DNA"/>
</dbReference>
<reference evidence="6 7" key="1">
    <citation type="submission" date="2016-10" db="EMBL/GenBank/DDBJ databases">
        <authorList>
            <person name="de Groot N.N."/>
        </authorList>
    </citation>
    <scope>NUCLEOTIDE SEQUENCE [LARGE SCALE GENOMIC DNA]</scope>
    <source>
        <strain evidence="6 7">CGMCC 1.9157</strain>
    </source>
</reference>
<accession>A0A1I4ZMK1</accession>
<dbReference type="PANTHER" id="PTHR30537">
    <property type="entry name" value="HTH-TYPE TRANSCRIPTIONAL REGULATOR"/>
    <property type="match status" value="1"/>
</dbReference>
<dbReference type="Gene3D" id="1.10.10.10">
    <property type="entry name" value="Winged helix-like DNA-binding domain superfamily/Winged helix DNA-binding domain"/>
    <property type="match status" value="1"/>
</dbReference>
<evidence type="ECO:0000313" key="6">
    <source>
        <dbReference type="EMBL" id="SFN51501.1"/>
    </source>
</evidence>